<keyword evidence="3" id="KW-1133">Transmembrane helix</keyword>
<accession>A0A8H9Y860</accession>
<organism evidence="4 5">
    <name type="scientific">Corynebacterium bovis DSM 20582 = CIP 54.80</name>
    <dbReference type="NCBI Taxonomy" id="927655"/>
    <lineage>
        <taxon>Bacteria</taxon>
        <taxon>Bacillati</taxon>
        <taxon>Actinomycetota</taxon>
        <taxon>Actinomycetes</taxon>
        <taxon>Mycobacteriales</taxon>
        <taxon>Corynebacteriaceae</taxon>
        <taxon>Corynebacterium</taxon>
    </lineage>
</organism>
<evidence type="ECO:0000313" key="4">
    <source>
        <dbReference type="EMBL" id="MBB3115840.1"/>
    </source>
</evidence>
<dbReference type="InterPro" id="IPR005754">
    <property type="entry name" value="Sortase"/>
</dbReference>
<reference evidence="4" key="1">
    <citation type="submission" date="2020-08" db="EMBL/GenBank/DDBJ databases">
        <title>Sequencing the genomes of 1000 actinobacteria strains.</title>
        <authorList>
            <person name="Klenk H.-P."/>
        </authorList>
    </citation>
    <scope>NUCLEOTIDE SEQUENCE</scope>
    <source>
        <strain evidence="4">DSM 20582</strain>
    </source>
</reference>
<evidence type="ECO:0000256" key="2">
    <source>
        <dbReference type="PIRSR" id="PIRSR605754-1"/>
    </source>
</evidence>
<evidence type="ECO:0000256" key="1">
    <source>
        <dbReference type="ARBA" id="ARBA00022801"/>
    </source>
</evidence>
<sequence>MGRHRAPQREDRRAHLTVAGVVGELLLTVGAVLLLFVGYEVFWTNIEANKQQEAVAKDLDAVWNDENPRSLTAPQEGAAFARMYVPAFGSDWSFAVVQGVSDDDLEKGPGHYLDTAGPGEPGNFALAGHRVGRGAPFNDLGLLSACDAIVVETAGSWDIYRVLPIDAPPGERATQAASCLPPDVAQRVTDGDYAGVQGRSITTPDDVAVINPVPDQTRVDVEPGDLPLLTLTTCHPQFSNRERMIIHAVLERSERRQPGVLPAELTREV</sequence>
<keyword evidence="3" id="KW-0472">Membrane</keyword>
<gene>
    <name evidence="4" type="ORF">FHU32_001059</name>
</gene>
<dbReference type="RefSeq" id="WP_029158006.1">
    <property type="nucleotide sequence ID" value="NZ_AENJ01000334.1"/>
</dbReference>
<dbReference type="EMBL" id="JACHWT010000004">
    <property type="protein sequence ID" value="MBB3115840.1"/>
    <property type="molecule type" value="Genomic_DNA"/>
</dbReference>
<evidence type="ECO:0000313" key="5">
    <source>
        <dbReference type="Proteomes" id="UP000612712"/>
    </source>
</evidence>
<dbReference type="GO" id="GO:0016787">
    <property type="term" value="F:hydrolase activity"/>
    <property type="evidence" value="ECO:0007669"/>
    <property type="project" value="UniProtKB-KW"/>
</dbReference>
<dbReference type="SUPFAM" id="SSF63817">
    <property type="entry name" value="Sortase"/>
    <property type="match status" value="1"/>
</dbReference>
<dbReference type="Proteomes" id="UP000612712">
    <property type="component" value="Unassembled WGS sequence"/>
</dbReference>
<feature type="active site" description="Acyl-thioester intermediate" evidence="2">
    <location>
        <position position="234"/>
    </location>
</feature>
<keyword evidence="1" id="KW-0378">Hydrolase</keyword>
<dbReference type="Gene3D" id="2.40.260.10">
    <property type="entry name" value="Sortase"/>
    <property type="match status" value="1"/>
</dbReference>
<name>A0A8H9Y860_9CORY</name>
<feature type="transmembrane region" description="Helical" evidence="3">
    <location>
        <begin position="21"/>
        <end position="43"/>
    </location>
</feature>
<dbReference type="Pfam" id="PF04203">
    <property type="entry name" value="Sortase"/>
    <property type="match status" value="1"/>
</dbReference>
<dbReference type="AlphaFoldDB" id="A0A8H9Y860"/>
<protein>
    <submittedName>
        <fullName evidence="4">Sortase (Surface protein transpeptidase)</fullName>
    </submittedName>
</protein>
<dbReference type="CDD" id="cd05830">
    <property type="entry name" value="Sortase_E"/>
    <property type="match status" value="1"/>
</dbReference>
<dbReference type="NCBIfam" id="NF033747">
    <property type="entry name" value="class_E_sortase"/>
    <property type="match status" value="1"/>
</dbReference>
<dbReference type="GeneID" id="60809036"/>
<dbReference type="InterPro" id="IPR053465">
    <property type="entry name" value="Sortase_Class_E"/>
</dbReference>
<proteinExistence type="predicted"/>
<keyword evidence="3" id="KW-0812">Transmembrane</keyword>
<dbReference type="InterPro" id="IPR042003">
    <property type="entry name" value="Sortase_E"/>
</dbReference>
<feature type="active site" description="Proton donor/acceptor" evidence="2">
    <location>
        <position position="129"/>
    </location>
</feature>
<dbReference type="InterPro" id="IPR023365">
    <property type="entry name" value="Sortase_dom-sf"/>
</dbReference>
<evidence type="ECO:0000256" key="3">
    <source>
        <dbReference type="SAM" id="Phobius"/>
    </source>
</evidence>
<comment type="caution">
    <text evidence="4">The sequence shown here is derived from an EMBL/GenBank/DDBJ whole genome shotgun (WGS) entry which is preliminary data.</text>
</comment>